<reference evidence="2 3" key="1">
    <citation type="submission" date="2007-05" db="EMBL/GenBank/DDBJ databases">
        <title>Complete sequence of Geobacter uraniireducens Rf4.</title>
        <authorList>
            <consortium name="US DOE Joint Genome Institute"/>
            <person name="Copeland A."/>
            <person name="Lucas S."/>
            <person name="Lapidus A."/>
            <person name="Barry K."/>
            <person name="Detter J.C."/>
            <person name="Glavina del Rio T."/>
            <person name="Hammon N."/>
            <person name="Israni S."/>
            <person name="Dalin E."/>
            <person name="Tice H."/>
            <person name="Pitluck S."/>
            <person name="Chertkov O."/>
            <person name="Brettin T."/>
            <person name="Bruce D."/>
            <person name="Han C."/>
            <person name="Schmutz J."/>
            <person name="Larimer F."/>
            <person name="Land M."/>
            <person name="Hauser L."/>
            <person name="Kyrpides N."/>
            <person name="Mikhailova N."/>
            <person name="Shelobolina E."/>
            <person name="Aklujkar M."/>
            <person name="Lovley D."/>
            <person name="Richardson P."/>
        </authorList>
    </citation>
    <scope>NUCLEOTIDE SEQUENCE [LARGE SCALE GENOMIC DNA]</scope>
    <source>
        <strain evidence="2 3">Rf4</strain>
    </source>
</reference>
<accession>A5GE46</accession>
<proteinExistence type="predicted"/>
<dbReference type="KEGG" id="gur:Gura_1502"/>
<evidence type="ECO:0000256" key="1">
    <source>
        <dbReference type="SAM" id="Phobius"/>
    </source>
</evidence>
<dbReference type="EMBL" id="CP000698">
    <property type="protein sequence ID" value="ABQ25701.1"/>
    <property type="molecule type" value="Genomic_DNA"/>
</dbReference>
<keyword evidence="3" id="KW-1185">Reference proteome</keyword>
<feature type="transmembrane region" description="Helical" evidence="1">
    <location>
        <begin position="20"/>
        <end position="39"/>
    </location>
</feature>
<organism evidence="2 3">
    <name type="scientific">Geotalea uraniireducens (strain Rf4)</name>
    <name type="common">Geobacter uraniireducens</name>
    <dbReference type="NCBI Taxonomy" id="351605"/>
    <lineage>
        <taxon>Bacteria</taxon>
        <taxon>Pseudomonadati</taxon>
        <taxon>Thermodesulfobacteriota</taxon>
        <taxon>Desulfuromonadia</taxon>
        <taxon>Geobacterales</taxon>
        <taxon>Geobacteraceae</taxon>
        <taxon>Geotalea</taxon>
    </lineage>
</organism>
<name>A5GE46_GEOUR</name>
<keyword evidence="1" id="KW-0812">Transmembrane</keyword>
<keyword evidence="1" id="KW-1133">Transmembrane helix</keyword>
<dbReference type="OrthoDB" id="5397763at2"/>
<feature type="transmembrane region" description="Helical" evidence="1">
    <location>
        <begin position="59"/>
        <end position="77"/>
    </location>
</feature>
<dbReference type="RefSeq" id="WP_011938414.1">
    <property type="nucleotide sequence ID" value="NC_009483.1"/>
</dbReference>
<sequence length="103" mass="11345">MGDMVLEKRKEKKRTGFKKLAVRAGIGIGAIANVCYLYANHARQGIQGGMSPPDPVWAQFVNVALIFFAAIYTANLLGKGLERVLPAGRKVEKSDKRSEISRR</sequence>
<keyword evidence="1" id="KW-0472">Membrane</keyword>
<dbReference type="HOGENOM" id="CLU_2259774_0_0_7"/>
<dbReference type="Proteomes" id="UP000006695">
    <property type="component" value="Chromosome"/>
</dbReference>
<evidence type="ECO:0000313" key="2">
    <source>
        <dbReference type="EMBL" id="ABQ25701.1"/>
    </source>
</evidence>
<protein>
    <submittedName>
        <fullName evidence="2">Uncharacterized protein</fullName>
    </submittedName>
</protein>
<evidence type="ECO:0000313" key="3">
    <source>
        <dbReference type="Proteomes" id="UP000006695"/>
    </source>
</evidence>
<gene>
    <name evidence="2" type="ordered locus">Gura_1502</name>
</gene>
<dbReference type="AlphaFoldDB" id="A5GE46"/>